<comment type="caution">
    <text evidence="1">The sequence shown here is derived from an EMBL/GenBank/DDBJ whole genome shotgun (WGS) entry which is preliminary data.</text>
</comment>
<keyword evidence="2" id="KW-1185">Reference proteome</keyword>
<accession>A0A4D9E692</accession>
<reference evidence="1 2" key="1">
    <citation type="submission" date="2019-04" db="EMBL/GenBank/DDBJ databases">
        <title>Draft genome of the big-headed turtle Platysternon megacephalum.</title>
        <authorList>
            <person name="Gong S."/>
        </authorList>
    </citation>
    <scope>NUCLEOTIDE SEQUENCE [LARGE SCALE GENOMIC DNA]</scope>
    <source>
        <strain evidence="1">DO16091913</strain>
        <tissue evidence="1">Muscle</tissue>
    </source>
</reference>
<protein>
    <submittedName>
        <fullName evidence="1">Developmentally-regulated GTP-binding protein 1</fullName>
    </submittedName>
</protein>
<dbReference type="Proteomes" id="UP000297703">
    <property type="component" value="Unassembled WGS sequence"/>
</dbReference>
<gene>
    <name evidence="1" type="ORF">DR999_PMT15287</name>
</gene>
<dbReference type="EMBL" id="QXTE01000190">
    <property type="protein sequence ID" value="TFK02423.1"/>
    <property type="molecule type" value="Genomic_DNA"/>
</dbReference>
<dbReference type="AlphaFoldDB" id="A0A4D9E692"/>
<reference evidence="1 2" key="2">
    <citation type="submission" date="2019-04" db="EMBL/GenBank/DDBJ databases">
        <title>The genome sequence of big-headed turtle.</title>
        <authorList>
            <person name="Gong S."/>
        </authorList>
    </citation>
    <scope>NUCLEOTIDE SEQUENCE [LARGE SCALE GENOMIC DNA]</scope>
    <source>
        <strain evidence="1">DO16091913</strain>
        <tissue evidence="1">Muscle</tissue>
    </source>
</reference>
<sequence>MYKGQHMRFRSQSKKRTDVRVVTKSSILVHPKPVIILIYVYICLLEPELSPAAHGTETPKSGLRCWGLDKKSTTEGLQIPSSPFPRSRYSSPYHVILKI</sequence>
<evidence type="ECO:0000313" key="1">
    <source>
        <dbReference type="EMBL" id="TFK02423.1"/>
    </source>
</evidence>
<proteinExistence type="predicted"/>
<name>A0A4D9E692_9SAUR</name>
<organism evidence="1 2">
    <name type="scientific">Platysternon megacephalum</name>
    <name type="common">big-headed turtle</name>
    <dbReference type="NCBI Taxonomy" id="55544"/>
    <lineage>
        <taxon>Eukaryota</taxon>
        <taxon>Metazoa</taxon>
        <taxon>Chordata</taxon>
        <taxon>Craniata</taxon>
        <taxon>Vertebrata</taxon>
        <taxon>Euteleostomi</taxon>
        <taxon>Archelosauria</taxon>
        <taxon>Testudinata</taxon>
        <taxon>Testudines</taxon>
        <taxon>Cryptodira</taxon>
        <taxon>Durocryptodira</taxon>
        <taxon>Testudinoidea</taxon>
        <taxon>Platysternidae</taxon>
        <taxon>Platysternon</taxon>
    </lineage>
</organism>
<evidence type="ECO:0000313" key="2">
    <source>
        <dbReference type="Proteomes" id="UP000297703"/>
    </source>
</evidence>